<dbReference type="OrthoDB" id="1939383at2759"/>
<protein>
    <submittedName>
        <fullName evidence="2">Uncharacterized protein</fullName>
    </submittedName>
</protein>
<comment type="caution">
    <text evidence="2">The sequence shown here is derived from an EMBL/GenBank/DDBJ whole genome shotgun (WGS) entry which is preliminary data.</text>
</comment>
<feature type="compositionally biased region" description="Basic and acidic residues" evidence="1">
    <location>
        <begin position="136"/>
        <end position="154"/>
    </location>
</feature>
<evidence type="ECO:0000313" key="2">
    <source>
        <dbReference type="EMBL" id="KAJ8430596.1"/>
    </source>
</evidence>
<organism evidence="2 3">
    <name type="scientific">Carnegiea gigantea</name>
    <dbReference type="NCBI Taxonomy" id="171969"/>
    <lineage>
        <taxon>Eukaryota</taxon>
        <taxon>Viridiplantae</taxon>
        <taxon>Streptophyta</taxon>
        <taxon>Embryophyta</taxon>
        <taxon>Tracheophyta</taxon>
        <taxon>Spermatophyta</taxon>
        <taxon>Magnoliopsida</taxon>
        <taxon>eudicotyledons</taxon>
        <taxon>Gunneridae</taxon>
        <taxon>Pentapetalae</taxon>
        <taxon>Caryophyllales</taxon>
        <taxon>Cactineae</taxon>
        <taxon>Cactaceae</taxon>
        <taxon>Cactoideae</taxon>
        <taxon>Echinocereeae</taxon>
        <taxon>Carnegiea</taxon>
    </lineage>
</organism>
<dbReference type="Proteomes" id="UP001153076">
    <property type="component" value="Unassembled WGS sequence"/>
</dbReference>
<feature type="region of interest" description="Disordered" evidence="1">
    <location>
        <begin position="133"/>
        <end position="158"/>
    </location>
</feature>
<dbReference type="EMBL" id="JAKOGI010000780">
    <property type="protein sequence ID" value="KAJ8430596.1"/>
    <property type="molecule type" value="Genomic_DNA"/>
</dbReference>
<evidence type="ECO:0000313" key="3">
    <source>
        <dbReference type="Proteomes" id="UP001153076"/>
    </source>
</evidence>
<gene>
    <name evidence="2" type="ORF">Cgig2_001681</name>
</gene>
<sequence>MPFTTDEKDNMILSRRNKNKRVKINEHTDYKKPKWEVGMTFGTMQKFKQAMIIFALVQGYDLTFNVSDISCAAWLKEDPAKFVHPYWHKEHYLKPYEGAIFPWEGERHWPQHDFPLDPSDIIIGPRRLWKNRKRDPHKDLKKPGKLSRHEKEAELQAEAQGEVWTEADRGRATGRGIRRERTATNDNARTSGATFVVDVEAVNFLSHALVEFIPPAIYEDGLGDEEIMLVDSKVATHGEEGNEVERAGGSDHGEDPDV</sequence>
<proteinExistence type="predicted"/>
<reference evidence="2" key="1">
    <citation type="submission" date="2022-04" db="EMBL/GenBank/DDBJ databases">
        <title>Carnegiea gigantea Genome sequencing and assembly v2.</title>
        <authorList>
            <person name="Copetti D."/>
            <person name="Sanderson M.J."/>
            <person name="Burquez A."/>
            <person name="Wojciechowski M.F."/>
        </authorList>
    </citation>
    <scope>NUCLEOTIDE SEQUENCE</scope>
    <source>
        <strain evidence="2">SGP5-SGP5p</strain>
        <tissue evidence="2">Aerial part</tissue>
    </source>
</reference>
<dbReference type="AlphaFoldDB" id="A0A9Q1JTC3"/>
<keyword evidence="3" id="KW-1185">Reference proteome</keyword>
<accession>A0A9Q1JTC3</accession>
<name>A0A9Q1JTC3_9CARY</name>
<evidence type="ECO:0000256" key="1">
    <source>
        <dbReference type="SAM" id="MobiDB-lite"/>
    </source>
</evidence>
<feature type="region of interest" description="Disordered" evidence="1">
    <location>
        <begin position="234"/>
        <end position="258"/>
    </location>
</feature>